<proteinExistence type="inferred from homology"/>
<dbReference type="InterPro" id="IPR007243">
    <property type="entry name" value="Atg6/Beclin"/>
</dbReference>
<dbReference type="FunCoup" id="A0A7J8BLJ1">
    <property type="interactions" value="215"/>
</dbReference>
<dbReference type="Gene3D" id="6.10.250.3110">
    <property type="match status" value="1"/>
</dbReference>
<dbReference type="Pfam" id="PF17675">
    <property type="entry name" value="APG6_N"/>
    <property type="match status" value="1"/>
</dbReference>
<comment type="similarity">
    <text evidence="1">Belongs to the beclin family.</text>
</comment>
<dbReference type="Gene3D" id="1.10.418.40">
    <property type="entry name" value="Autophagy protein 6/Beclin 1"/>
    <property type="match status" value="1"/>
</dbReference>
<dbReference type="GO" id="GO:0030674">
    <property type="term" value="F:protein-macromolecule adaptor activity"/>
    <property type="evidence" value="ECO:0007669"/>
    <property type="project" value="TreeGrafter"/>
</dbReference>
<feature type="region of interest" description="Disordered" evidence="4">
    <location>
        <begin position="19"/>
        <end position="75"/>
    </location>
</feature>
<name>A0A7J8BLJ1_MOLMO</name>
<accession>A0A7J8BLJ1</accession>
<dbReference type="OrthoDB" id="20368at2759"/>
<evidence type="ECO:0000313" key="7">
    <source>
        <dbReference type="EMBL" id="KAF6399574.1"/>
    </source>
</evidence>
<dbReference type="GO" id="GO:0045324">
    <property type="term" value="P:late endosome to vacuole transport"/>
    <property type="evidence" value="ECO:0007669"/>
    <property type="project" value="TreeGrafter"/>
</dbReference>
<dbReference type="InterPro" id="IPR041691">
    <property type="entry name" value="Atg6/beclin_CC"/>
</dbReference>
<dbReference type="InterPro" id="IPR038274">
    <property type="entry name" value="Atg6/Beclin_C_sf"/>
</dbReference>
<dbReference type="PANTHER" id="PTHR12768:SF5">
    <property type="entry name" value="BECLIN-2"/>
    <property type="match status" value="1"/>
</dbReference>
<feature type="coiled-coil region" evidence="3">
    <location>
        <begin position="153"/>
        <end position="250"/>
    </location>
</feature>
<dbReference type="InterPro" id="IPR040455">
    <property type="entry name" value="Atg6_BARA"/>
</dbReference>
<keyword evidence="2" id="KW-0072">Autophagy</keyword>
<dbReference type="PANTHER" id="PTHR12768">
    <property type="entry name" value="BECLIN 1"/>
    <property type="match status" value="1"/>
</dbReference>
<dbReference type="GO" id="GO:0000407">
    <property type="term" value="C:phagophore assembly site"/>
    <property type="evidence" value="ECO:0007669"/>
    <property type="project" value="TreeGrafter"/>
</dbReference>
<dbReference type="GO" id="GO:0034272">
    <property type="term" value="C:phosphatidylinositol 3-kinase complex, class III, type II"/>
    <property type="evidence" value="ECO:0007669"/>
    <property type="project" value="TreeGrafter"/>
</dbReference>
<dbReference type="EMBL" id="JACASF010000023">
    <property type="protein sequence ID" value="KAF6399574.1"/>
    <property type="molecule type" value="Genomic_DNA"/>
</dbReference>
<dbReference type="GO" id="GO:0034271">
    <property type="term" value="C:phosphatidylinositol 3-kinase complex, class III, type I"/>
    <property type="evidence" value="ECO:0007669"/>
    <property type="project" value="TreeGrafter"/>
</dbReference>
<keyword evidence="8" id="KW-1185">Reference proteome</keyword>
<organism evidence="7 8">
    <name type="scientific">Molossus molossus</name>
    <name type="common">Pallas' mastiff bat</name>
    <name type="synonym">Vespertilio molossus</name>
    <dbReference type="NCBI Taxonomy" id="27622"/>
    <lineage>
        <taxon>Eukaryota</taxon>
        <taxon>Metazoa</taxon>
        <taxon>Chordata</taxon>
        <taxon>Craniata</taxon>
        <taxon>Vertebrata</taxon>
        <taxon>Euteleostomi</taxon>
        <taxon>Mammalia</taxon>
        <taxon>Eutheria</taxon>
        <taxon>Laurasiatheria</taxon>
        <taxon>Chiroptera</taxon>
        <taxon>Yangochiroptera</taxon>
        <taxon>Molossidae</taxon>
        <taxon>Molossus</taxon>
    </lineage>
</organism>
<gene>
    <name evidence="7" type="ORF">HJG59_001455</name>
</gene>
<protein>
    <submittedName>
        <fullName evidence="7">Beclin 2</fullName>
    </submittedName>
</protein>
<evidence type="ECO:0000256" key="2">
    <source>
        <dbReference type="ARBA" id="ARBA00023006"/>
    </source>
</evidence>
<feature type="domain" description="Atg6 BARA" evidence="5">
    <location>
        <begin position="247"/>
        <end position="426"/>
    </location>
</feature>
<reference evidence="7 8" key="1">
    <citation type="journal article" date="2020" name="Nature">
        <title>Six reference-quality genomes reveal evolution of bat adaptations.</title>
        <authorList>
            <person name="Jebb D."/>
            <person name="Huang Z."/>
            <person name="Pippel M."/>
            <person name="Hughes G.M."/>
            <person name="Lavrichenko K."/>
            <person name="Devanna P."/>
            <person name="Winkler S."/>
            <person name="Jermiin L.S."/>
            <person name="Skirmuntt E.C."/>
            <person name="Katzourakis A."/>
            <person name="Burkitt-Gray L."/>
            <person name="Ray D.A."/>
            <person name="Sullivan K.A.M."/>
            <person name="Roscito J.G."/>
            <person name="Kirilenko B.M."/>
            <person name="Davalos L.M."/>
            <person name="Corthals A.P."/>
            <person name="Power M.L."/>
            <person name="Jones G."/>
            <person name="Ransome R.D."/>
            <person name="Dechmann D.K.N."/>
            <person name="Locatelli A.G."/>
            <person name="Puechmaille S.J."/>
            <person name="Fedrigo O."/>
            <person name="Jarvis E.D."/>
            <person name="Hiller M."/>
            <person name="Vernes S.C."/>
            <person name="Myers E.W."/>
            <person name="Teeling E.C."/>
        </authorList>
    </citation>
    <scope>NUCLEOTIDE SEQUENCE [LARGE SCALE GENOMIC DNA]</scope>
    <source>
        <strain evidence="7">MMolMol1</strain>
        <tissue evidence="7">Muscle</tissue>
    </source>
</reference>
<evidence type="ECO:0000256" key="3">
    <source>
        <dbReference type="SAM" id="Coils"/>
    </source>
</evidence>
<evidence type="ECO:0000259" key="5">
    <source>
        <dbReference type="Pfam" id="PF04111"/>
    </source>
</evidence>
<dbReference type="InParanoid" id="A0A7J8BLJ1"/>
<dbReference type="Proteomes" id="UP000550707">
    <property type="component" value="Unassembled WGS sequence"/>
</dbReference>
<keyword evidence="3" id="KW-0175">Coiled coil</keyword>
<dbReference type="GO" id="GO:0000045">
    <property type="term" value="P:autophagosome assembly"/>
    <property type="evidence" value="ECO:0007669"/>
    <property type="project" value="TreeGrafter"/>
</dbReference>
<feature type="compositionally biased region" description="Polar residues" evidence="4">
    <location>
        <begin position="19"/>
        <end position="29"/>
    </location>
</feature>
<dbReference type="Pfam" id="PF04111">
    <property type="entry name" value="APG6"/>
    <property type="match status" value="1"/>
</dbReference>
<sequence>MSSIRFICQCCHQPLRLTRNSSGLGSSQEPAAPELPSAQGPPGETSEEGSASRVETRAEKLQDGASGWTLPGDGQMSRCSPRKFTLLGEPVSGRSLSSIQKATGGIFDILSGEGDLDHPLCEDCTDNLLEELDSQLTISESDCQNYQRCVVTGERSEDEREALQEELRGAELEEARLVQQLEEVERNQGRAAAALEAAQAETAMLDQQERRHHRDCSDLHWQQLELRDELSSVENQLRLARAQLARLEKTNAFRSVFEIRKDGPLAVINNFRLGCLPTEPVSWAEIGAAWGQAALLLVALSRALGLQFQRYRLVPCGNRSYLTSLAGDGPELPLYYARGQCPLLQSKFDQAMVAFLDCMQQFQEEAEKGEPGLCMPHRIHAERGLLEDAGAGRLYSIRTHRNTEESWTRALRLLLTNFEWCLAWVSLRHCQK</sequence>
<dbReference type="AlphaFoldDB" id="A0A7J8BLJ1"/>
<dbReference type="GO" id="GO:0006995">
    <property type="term" value="P:cellular response to nitrogen starvation"/>
    <property type="evidence" value="ECO:0007669"/>
    <property type="project" value="TreeGrafter"/>
</dbReference>
<evidence type="ECO:0000256" key="1">
    <source>
        <dbReference type="ARBA" id="ARBA00005965"/>
    </source>
</evidence>
<comment type="caution">
    <text evidence="7">The sequence shown here is derived from an EMBL/GenBank/DDBJ whole genome shotgun (WGS) entry which is preliminary data.</text>
</comment>
<evidence type="ECO:0000259" key="6">
    <source>
        <dbReference type="Pfam" id="PF17675"/>
    </source>
</evidence>
<feature type="domain" description="Atg6/beclin coiled-coil" evidence="6">
    <location>
        <begin position="119"/>
        <end position="244"/>
    </location>
</feature>
<evidence type="ECO:0000313" key="8">
    <source>
        <dbReference type="Proteomes" id="UP000550707"/>
    </source>
</evidence>
<evidence type="ECO:0000256" key="4">
    <source>
        <dbReference type="SAM" id="MobiDB-lite"/>
    </source>
</evidence>
<dbReference type="GO" id="GO:0000423">
    <property type="term" value="P:mitophagy"/>
    <property type="evidence" value="ECO:0007669"/>
    <property type="project" value="TreeGrafter"/>
</dbReference>
<dbReference type="GO" id="GO:0043548">
    <property type="term" value="F:phosphatidylinositol 3-kinase binding"/>
    <property type="evidence" value="ECO:0007669"/>
    <property type="project" value="TreeGrafter"/>
</dbReference>